<dbReference type="PANTHER" id="PTHR21666">
    <property type="entry name" value="PEPTIDASE-RELATED"/>
    <property type="match status" value="1"/>
</dbReference>
<feature type="non-terminal residue" evidence="2">
    <location>
        <position position="1"/>
    </location>
</feature>
<dbReference type="Gene3D" id="2.70.70.10">
    <property type="entry name" value="Glucose Permease (Domain IIA)"/>
    <property type="match status" value="1"/>
</dbReference>
<feature type="non-terminal residue" evidence="2">
    <location>
        <position position="156"/>
    </location>
</feature>
<sequence>TLNEKEEYEIEITTLTDEEISEDFDDIHKQWFFALIEILPLIDPTSEFDPDEYIVFDLADPDIPSIWPASGNVTSEFGEVRLTHTHKGIDISNNEGTPIKATANGTVIAIGSSGGFGKRIMIYHGTDENGTTYVTIYSHLSKFMIGVGEKVSQGDI</sequence>
<evidence type="ECO:0000259" key="1">
    <source>
        <dbReference type="Pfam" id="PF01551"/>
    </source>
</evidence>
<dbReference type="InterPro" id="IPR016047">
    <property type="entry name" value="M23ase_b-sheet_dom"/>
</dbReference>
<dbReference type="SUPFAM" id="SSF51261">
    <property type="entry name" value="Duplicated hybrid motif"/>
    <property type="match status" value="1"/>
</dbReference>
<dbReference type="CDD" id="cd12797">
    <property type="entry name" value="M23_peptidase"/>
    <property type="match status" value="1"/>
</dbReference>
<reference evidence="2" key="1">
    <citation type="journal article" date="2014" name="Front. Microbiol.">
        <title>High frequency of phylogenetically diverse reductive dehalogenase-homologous genes in deep subseafloor sedimentary metagenomes.</title>
        <authorList>
            <person name="Kawai M."/>
            <person name="Futagami T."/>
            <person name="Toyoda A."/>
            <person name="Takaki Y."/>
            <person name="Nishi S."/>
            <person name="Hori S."/>
            <person name="Arai W."/>
            <person name="Tsubouchi T."/>
            <person name="Morono Y."/>
            <person name="Uchiyama I."/>
            <person name="Ito T."/>
            <person name="Fujiyama A."/>
            <person name="Inagaki F."/>
            <person name="Takami H."/>
        </authorList>
    </citation>
    <scope>NUCLEOTIDE SEQUENCE</scope>
    <source>
        <strain evidence="2">Expedition CK06-06</strain>
    </source>
</reference>
<dbReference type="InterPro" id="IPR011055">
    <property type="entry name" value="Dup_hybrid_motif"/>
</dbReference>
<dbReference type="Pfam" id="PF01551">
    <property type="entry name" value="Peptidase_M23"/>
    <property type="match status" value="1"/>
</dbReference>
<accession>X1ISU6</accession>
<organism evidence="2">
    <name type="scientific">marine sediment metagenome</name>
    <dbReference type="NCBI Taxonomy" id="412755"/>
    <lineage>
        <taxon>unclassified sequences</taxon>
        <taxon>metagenomes</taxon>
        <taxon>ecological metagenomes</taxon>
    </lineage>
</organism>
<dbReference type="AlphaFoldDB" id="X1ISU6"/>
<name>X1ISU6_9ZZZZ</name>
<dbReference type="InterPro" id="IPR050570">
    <property type="entry name" value="Cell_wall_metabolism_enzyme"/>
</dbReference>
<evidence type="ECO:0000313" key="2">
    <source>
        <dbReference type="EMBL" id="GAH85496.1"/>
    </source>
</evidence>
<feature type="domain" description="M23ase beta-sheet core" evidence="1">
    <location>
        <begin position="85"/>
        <end position="155"/>
    </location>
</feature>
<dbReference type="PANTHER" id="PTHR21666:SF270">
    <property type="entry name" value="MUREIN HYDROLASE ACTIVATOR ENVC"/>
    <property type="match status" value="1"/>
</dbReference>
<protein>
    <recommendedName>
        <fullName evidence="1">M23ase beta-sheet core domain-containing protein</fullName>
    </recommendedName>
</protein>
<proteinExistence type="predicted"/>
<dbReference type="EMBL" id="BARU01045191">
    <property type="protein sequence ID" value="GAH85496.1"/>
    <property type="molecule type" value="Genomic_DNA"/>
</dbReference>
<comment type="caution">
    <text evidence="2">The sequence shown here is derived from an EMBL/GenBank/DDBJ whole genome shotgun (WGS) entry which is preliminary data.</text>
</comment>
<gene>
    <name evidence="2" type="ORF">S03H2_68670</name>
</gene>
<dbReference type="GO" id="GO:0004222">
    <property type="term" value="F:metalloendopeptidase activity"/>
    <property type="evidence" value="ECO:0007669"/>
    <property type="project" value="TreeGrafter"/>
</dbReference>